<dbReference type="STRING" id="679901.Mzhil_1560"/>
<evidence type="ECO:0000313" key="2">
    <source>
        <dbReference type="Proteomes" id="UP000006622"/>
    </source>
</evidence>
<sequence length="163" mass="19258">MTKMKSSLEQEDVCKIVIQWWKDLENRKADRANLRRCHDLSEVVFTPSYHYLWHQLSNLGFKNKRAVALLAGVLAHVKENDTNNTFAGQMAKTKDGSKPKVSELRFRRVLTIDEREELFIYLVRLIKLMNGNVNICNLANSIYWWNDITKKNWAFEYYDKLSN</sequence>
<dbReference type="AlphaFoldDB" id="F7XPH4"/>
<evidence type="ECO:0000313" key="1">
    <source>
        <dbReference type="EMBL" id="AEH61399.1"/>
    </source>
</evidence>
<dbReference type="Pfam" id="PF09485">
    <property type="entry name" value="CRISPR_Cse2"/>
    <property type="match status" value="1"/>
</dbReference>
<name>F7XPH4_METZD</name>
<keyword evidence="2" id="KW-1185">Reference proteome</keyword>
<accession>F7XPH4</accession>
<dbReference type="Gene3D" id="1.10.520.40">
    <property type="entry name" value="CRISPR-associated protein Cse2"/>
    <property type="match status" value="1"/>
</dbReference>
<dbReference type="InterPro" id="IPR038287">
    <property type="entry name" value="Cse2_sf"/>
</dbReference>
<dbReference type="KEGG" id="mzh:Mzhil_1560"/>
<reference evidence="1 2" key="1">
    <citation type="submission" date="2010-07" db="EMBL/GenBank/DDBJ databases">
        <title>The complete genome of Methanosalsum zhilinae DSM 4017.</title>
        <authorList>
            <consortium name="US DOE Joint Genome Institute (JGI-PGF)"/>
            <person name="Lucas S."/>
            <person name="Copeland A."/>
            <person name="Lapidus A."/>
            <person name="Glavina del Rio T."/>
            <person name="Dalin E."/>
            <person name="Tice H."/>
            <person name="Bruce D."/>
            <person name="Goodwin L."/>
            <person name="Pitluck S."/>
            <person name="Kyrpides N."/>
            <person name="Mavromatis K."/>
            <person name="Ovchinnikova G."/>
            <person name="Daligault H."/>
            <person name="Detter J.C."/>
            <person name="Han C."/>
            <person name="Tapia R."/>
            <person name="Larimer F."/>
            <person name="Land M."/>
            <person name="Hauser L."/>
            <person name="Markowitz V."/>
            <person name="Cheng J.-F."/>
            <person name="Hugenholtz P."/>
            <person name="Woyke T."/>
            <person name="Wu D."/>
            <person name="Spring S."/>
            <person name="Schueler E."/>
            <person name="Brambilla E."/>
            <person name="Klenk H.-P."/>
            <person name="Eisen J.A."/>
        </authorList>
    </citation>
    <scope>NUCLEOTIDE SEQUENCE [LARGE SCALE GENOMIC DNA]</scope>
    <source>
        <strain evidence="2">DSM 4017 / NBRC 107636 / OCM 62 / WeN5</strain>
    </source>
</reference>
<dbReference type="InterPro" id="IPR013382">
    <property type="entry name" value="CRISPR-assoc_prot_Cse2"/>
</dbReference>
<dbReference type="Proteomes" id="UP000006622">
    <property type="component" value="Chromosome"/>
</dbReference>
<proteinExistence type="predicted"/>
<organism evidence="1 2">
    <name type="scientific">Methanosalsum zhilinae (strain DSM 4017 / NBRC 107636 / OCM 62 / WeN5)</name>
    <name type="common">Methanohalophilus zhilinae</name>
    <dbReference type="NCBI Taxonomy" id="679901"/>
    <lineage>
        <taxon>Archaea</taxon>
        <taxon>Methanobacteriati</taxon>
        <taxon>Methanobacteriota</taxon>
        <taxon>Stenosarchaea group</taxon>
        <taxon>Methanomicrobia</taxon>
        <taxon>Methanosarcinales</taxon>
        <taxon>Methanosarcinaceae</taxon>
        <taxon>Methanosalsum</taxon>
    </lineage>
</organism>
<dbReference type="EMBL" id="CP002101">
    <property type="protein sequence ID" value="AEH61399.1"/>
    <property type="molecule type" value="Genomic_DNA"/>
</dbReference>
<gene>
    <name evidence="1" type="ordered locus">Mzhil_1560</name>
</gene>
<dbReference type="NCBIfam" id="TIGR02548">
    <property type="entry name" value="casB_cse2"/>
    <property type="match status" value="1"/>
</dbReference>
<dbReference type="CDD" id="cd09731">
    <property type="entry name" value="Cse2_I-E"/>
    <property type="match status" value="1"/>
</dbReference>
<protein>
    <submittedName>
        <fullName evidence="1">CRISPR-associated protein, Cse2 family</fullName>
    </submittedName>
</protein>
<dbReference type="HOGENOM" id="CLU_104968_2_0_2"/>